<protein>
    <recommendedName>
        <fullName evidence="2">Phosphomevalonate dehydratase small subunit-like domain-containing protein</fullName>
    </recommendedName>
</protein>
<dbReference type="GO" id="GO:0016829">
    <property type="term" value="F:lyase activity"/>
    <property type="evidence" value="ECO:0007669"/>
    <property type="project" value="UniProtKB-KW"/>
</dbReference>
<dbReference type="InterPro" id="IPR002840">
    <property type="entry name" value="PMDh-S-like_dom"/>
</dbReference>
<dbReference type="EMBL" id="MQWA01000001">
    <property type="protein sequence ID" value="PQJ28473.1"/>
    <property type="molecule type" value="Genomic_DNA"/>
</dbReference>
<dbReference type="AlphaFoldDB" id="A0A2S7U2Q9"/>
<gene>
    <name evidence="3" type="ORF">BSZ32_08075</name>
</gene>
<reference evidence="3 4" key="1">
    <citation type="submission" date="2016-12" db="EMBL/GenBank/DDBJ databases">
        <title>Study of bacterial adaptation to deep sea.</title>
        <authorList>
            <person name="Song J."/>
            <person name="Yoshizawa S."/>
            <person name="Kogure K."/>
        </authorList>
    </citation>
    <scope>NUCLEOTIDE SEQUENCE [LARGE SCALE GENOMIC DNA]</scope>
    <source>
        <strain evidence="3 4">SAORIC-165</strain>
    </source>
</reference>
<comment type="caution">
    <text evidence="3">The sequence shown here is derived from an EMBL/GenBank/DDBJ whole genome shotgun (WGS) entry which is preliminary data.</text>
</comment>
<proteinExistence type="predicted"/>
<evidence type="ECO:0000313" key="4">
    <source>
        <dbReference type="Proteomes" id="UP000239907"/>
    </source>
</evidence>
<dbReference type="Proteomes" id="UP000239907">
    <property type="component" value="Unassembled WGS sequence"/>
</dbReference>
<name>A0A2S7U2Q9_9BACT</name>
<accession>A0A2S7U2Q9</accession>
<dbReference type="Gene3D" id="3.50.30.10">
    <property type="entry name" value="Phosphohistidine domain"/>
    <property type="match status" value="1"/>
</dbReference>
<dbReference type="OrthoDB" id="9815264at2"/>
<dbReference type="Pfam" id="PF01989">
    <property type="entry name" value="AcnX_swivel_put"/>
    <property type="match status" value="1"/>
</dbReference>
<evidence type="ECO:0000259" key="2">
    <source>
        <dbReference type="Pfam" id="PF01989"/>
    </source>
</evidence>
<evidence type="ECO:0000313" key="3">
    <source>
        <dbReference type="EMBL" id="PQJ28473.1"/>
    </source>
</evidence>
<dbReference type="SUPFAM" id="SSF52016">
    <property type="entry name" value="LeuD/IlvD-like"/>
    <property type="match status" value="1"/>
</dbReference>
<dbReference type="RefSeq" id="WP_105042975.1">
    <property type="nucleotide sequence ID" value="NZ_MQWA01000001.1"/>
</dbReference>
<keyword evidence="1" id="KW-0456">Lyase</keyword>
<sequence length="149" mass="15776">MAKKIFKGRPVLSGKLEGKALVSKMPFNLTGSYFENMFAGNTESAPCTDANNPDLFKKDMKDAILCTSQCVGSTMGAGALMGVSEMGVGLKAFLFSSHIDSIAAGGLIIDDVWYDRRVITIDLLGDEFLEAVKTGDPISIAEDGTVTVG</sequence>
<organism evidence="3 4">
    <name type="scientific">Rubritalea profundi</name>
    <dbReference type="NCBI Taxonomy" id="1658618"/>
    <lineage>
        <taxon>Bacteria</taxon>
        <taxon>Pseudomonadati</taxon>
        <taxon>Verrucomicrobiota</taxon>
        <taxon>Verrucomicrobiia</taxon>
        <taxon>Verrucomicrobiales</taxon>
        <taxon>Rubritaleaceae</taxon>
        <taxon>Rubritalea</taxon>
    </lineage>
</organism>
<feature type="domain" description="Phosphomevalonate dehydratase small subunit-like" evidence="2">
    <location>
        <begin position="40"/>
        <end position="111"/>
    </location>
</feature>
<evidence type="ECO:0000256" key="1">
    <source>
        <dbReference type="ARBA" id="ARBA00023239"/>
    </source>
</evidence>
<keyword evidence="4" id="KW-1185">Reference proteome</keyword>